<proteinExistence type="predicted"/>
<dbReference type="AlphaFoldDB" id="A0A0F9R7S6"/>
<sequence>MPLTGTLKRVAEDECPHCRKQYGKHSKKAFIRCLVTADYDLANAIVMIERLKEGAKPVEIVGGVDGGGEEGKD</sequence>
<accession>A0A0F9R7S6</accession>
<organism evidence="1">
    <name type="scientific">marine sediment metagenome</name>
    <dbReference type="NCBI Taxonomy" id="412755"/>
    <lineage>
        <taxon>unclassified sequences</taxon>
        <taxon>metagenomes</taxon>
        <taxon>ecological metagenomes</taxon>
    </lineage>
</organism>
<reference evidence="1" key="1">
    <citation type="journal article" date="2015" name="Nature">
        <title>Complex archaea that bridge the gap between prokaryotes and eukaryotes.</title>
        <authorList>
            <person name="Spang A."/>
            <person name="Saw J.H."/>
            <person name="Jorgensen S.L."/>
            <person name="Zaremba-Niedzwiedzka K."/>
            <person name="Martijn J."/>
            <person name="Lind A.E."/>
            <person name="van Eijk R."/>
            <person name="Schleper C."/>
            <person name="Guy L."/>
            <person name="Ettema T.J."/>
        </authorList>
    </citation>
    <scope>NUCLEOTIDE SEQUENCE</scope>
</reference>
<protein>
    <submittedName>
        <fullName evidence="1">Uncharacterized protein</fullName>
    </submittedName>
</protein>
<evidence type="ECO:0000313" key="1">
    <source>
        <dbReference type="EMBL" id="KKN13483.1"/>
    </source>
</evidence>
<name>A0A0F9R7S6_9ZZZZ</name>
<gene>
    <name evidence="1" type="ORF">LCGC14_1005770</name>
</gene>
<comment type="caution">
    <text evidence="1">The sequence shown here is derived from an EMBL/GenBank/DDBJ whole genome shotgun (WGS) entry which is preliminary data.</text>
</comment>
<dbReference type="EMBL" id="LAZR01003917">
    <property type="protein sequence ID" value="KKN13483.1"/>
    <property type="molecule type" value="Genomic_DNA"/>
</dbReference>